<evidence type="ECO:0000313" key="3">
    <source>
        <dbReference type="Proteomes" id="UP000184386"/>
    </source>
</evidence>
<reference evidence="2 3" key="1">
    <citation type="submission" date="2016-11" db="EMBL/GenBank/DDBJ databases">
        <authorList>
            <person name="Jaros S."/>
            <person name="Januszkiewicz K."/>
            <person name="Wedrychowicz H."/>
        </authorList>
    </citation>
    <scope>NUCLEOTIDE SEQUENCE [LARGE SCALE GENOMIC DNA]</scope>
    <source>
        <strain evidence="2 3">DSM 15929</strain>
    </source>
</reference>
<name>A0A1M7DGV7_9FIRM</name>
<dbReference type="AlphaFoldDB" id="A0A1M7DGV7"/>
<protein>
    <recommendedName>
        <fullName evidence="1">DUF4474 domain-containing protein</fullName>
    </recommendedName>
</protein>
<dbReference type="RefSeq" id="WP_084124837.1">
    <property type="nucleotide sequence ID" value="NZ_FRAC01000054.1"/>
</dbReference>
<dbReference type="OrthoDB" id="1863351at2"/>
<accession>A0A1M7DGV7</accession>
<organism evidence="2 3">
    <name type="scientific">Anaerocolumna jejuensis DSM 15929</name>
    <dbReference type="NCBI Taxonomy" id="1121322"/>
    <lineage>
        <taxon>Bacteria</taxon>
        <taxon>Bacillati</taxon>
        <taxon>Bacillota</taxon>
        <taxon>Clostridia</taxon>
        <taxon>Lachnospirales</taxon>
        <taxon>Lachnospiraceae</taxon>
        <taxon>Anaerocolumna</taxon>
    </lineage>
</organism>
<feature type="domain" description="DUF4474" evidence="1">
    <location>
        <begin position="61"/>
        <end position="302"/>
    </location>
</feature>
<evidence type="ECO:0000313" key="2">
    <source>
        <dbReference type="EMBL" id="SHL78419.1"/>
    </source>
</evidence>
<sequence length="339" mass="39805">MIKLFQFLKQKIAIKRARKKSWMMSENTDLYLPSVKAMDFNAEEEVMLPIADAQSTKFIDINKDLKPFGFAYFRPQNMFYSLMDCWQRECGYCRLYDEGCAAFSMIIDCEPIYFDYAGKKWLIEFWKGQYGMTTGCEIGIYNTEIPFIDIPGLFNGTFYETASDEERMPLAFTLIKKDKVLFYRRDLHWWLTGFRLGEFSEPEELTMHAQITLKDTEMRDAFIGGLTRAGYKNSEIAYRGTTVGFVYDKPRNKQPFTRTPILEFMMQTNNKRNCFAYNEATKLIGDPLDKFVYVKNEAPKMYNKILNIRCSQEIFKNSDMLNKYNMESKAAAMDLTKQK</sequence>
<proteinExistence type="predicted"/>
<evidence type="ECO:0000259" key="1">
    <source>
        <dbReference type="Pfam" id="PF14751"/>
    </source>
</evidence>
<dbReference type="Proteomes" id="UP000184386">
    <property type="component" value="Unassembled WGS sequence"/>
</dbReference>
<dbReference type="EMBL" id="FRAC01000054">
    <property type="protein sequence ID" value="SHL78419.1"/>
    <property type="molecule type" value="Genomic_DNA"/>
</dbReference>
<dbReference type="InterPro" id="IPR029322">
    <property type="entry name" value="DUF4474"/>
</dbReference>
<keyword evidence="3" id="KW-1185">Reference proteome</keyword>
<gene>
    <name evidence="2" type="ORF">SAMN02745136_05689</name>
</gene>
<dbReference type="Pfam" id="PF14751">
    <property type="entry name" value="DUF4474"/>
    <property type="match status" value="1"/>
</dbReference>
<dbReference type="STRING" id="1121322.SAMN02745136_05689"/>